<keyword evidence="1" id="KW-1133">Transmembrane helix</keyword>
<dbReference type="AlphaFoldDB" id="A0AAU9DMR4"/>
<feature type="transmembrane region" description="Helical" evidence="1">
    <location>
        <begin position="58"/>
        <end position="78"/>
    </location>
</feature>
<feature type="transmembrane region" description="Helical" evidence="1">
    <location>
        <begin position="33"/>
        <end position="52"/>
    </location>
</feature>
<name>A0AAU9DMR4_9LACO</name>
<sequence>MQILFGIYAILIALCGAFITVKKNFLKLTNKQILCYDLYIGVVVIITIGAIITKNTWFEFFSLILGVTITFIINRVLIKSMKGK</sequence>
<proteinExistence type="predicted"/>
<evidence type="ECO:0000256" key="1">
    <source>
        <dbReference type="SAM" id="Phobius"/>
    </source>
</evidence>
<gene>
    <name evidence="2" type="ORF">XA3_07280</name>
</gene>
<dbReference type="KEGG" id="xap:XA3_07280"/>
<evidence type="ECO:0000313" key="3">
    <source>
        <dbReference type="Proteomes" id="UP001321861"/>
    </source>
</evidence>
<reference evidence="2 3" key="1">
    <citation type="journal article" date="2023" name="Microbiol. Spectr.">
        <title>Symbiosis of Carpenter Bees with Uncharacterized Lactic Acid Bacteria Showing NAD Auxotrophy.</title>
        <authorList>
            <person name="Kawasaki S."/>
            <person name="Ozawa K."/>
            <person name="Mori T."/>
            <person name="Yamamoto A."/>
            <person name="Ito M."/>
            <person name="Ohkuma M."/>
            <person name="Sakamoto M."/>
            <person name="Matsutani M."/>
        </authorList>
    </citation>
    <scope>NUCLEOTIDE SEQUENCE [LARGE SCALE GENOMIC DNA]</scope>
    <source>
        <strain evidence="2 3">XA3</strain>
    </source>
</reference>
<dbReference type="Proteomes" id="UP001321861">
    <property type="component" value="Chromosome"/>
</dbReference>
<evidence type="ECO:0008006" key="4">
    <source>
        <dbReference type="Google" id="ProtNLM"/>
    </source>
</evidence>
<feature type="transmembrane region" description="Helical" evidence="1">
    <location>
        <begin position="6"/>
        <end position="21"/>
    </location>
</feature>
<organism evidence="2 3">
    <name type="scientific">Xylocopilactobacillus apicola</name>
    <dbReference type="NCBI Taxonomy" id="2932184"/>
    <lineage>
        <taxon>Bacteria</taxon>
        <taxon>Bacillati</taxon>
        <taxon>Bacillota</taxon>
        <taxon>Bacilli</taxon>
        <taxon>Lactobacillales</taxon>
        <taxon>Lactobacillaceae</taxon>
        <taxon>Xylocopilactobacillus</taxon>
    </lineage>
</organism>
<dbReference type="EMBL" id="AP026802">
    <property type="protein sequence ID" value="BDR58287.1"/>
    <property type="molecule type" value="Genomic_DNA"/>
</dbReference>
<accession>A0AAU9DMR4</accession>
<keyword evidence="1" id="KW-0812">Transmembrane</keyword>
<dbReference type="RefSeq" id="WP_317636201.1">
    <property type="nucleotide sequence ID" value="NZ_AP026802.1"/>
</dbReference>
<protein>
    <recommendedName>
        <fullName evidence="4">Cation:proton antiporter</fullName>
    </recommendedName>
</protein>
<evidence type="ECO:0000313" key="2">
    <source>
        <dbReference type="EMBL" id="BDR58287.1"/>
    </source>
</evidence>
<keyword evidence="1" id="KW-0472">Membrane</keyword>
<keyword evidence="3" id="KW-1185">Reference proteome</keyword>